<dbReference type="VEuPathDB" id="VectorBase:GBRI027849"/>
<protein>
    <submittedName>
        <fullName evidence="1">Uncharacterized protein</fullName>
    </submittedName>
</protein>
<dbReference type="AlphaFoldDB" id="A0A1A9WQ64"/>
<keyword evidence="2" id="KW-1185">Reference proteome</keyword>
<reference evidence="1" key="2">
    <citation type="submission" date="2020-05" db="UniProtKB">
        <authorList>
            <consortium name="EnsemblMetazoa"/>
        </authorList>
    </citation>
    <scope>IDENTIFICATION</scope>
    <source>
        <strain evidence="1">IAEA</strain>
    </source>
</reference>
<accession>A0A1A9WQ64</accession>
<dbReference type="EnsemblMetazoa" id="GBRI027849-RA">
    <property type="protein sequence ID" value="GBRI027849-PA"/>
    <property type="gene ID" value="GBRI027849"/>
</dbReference>
<evidence type="ECO:0000313" key="1">
    <source>
        <dbReference type="EnsemblMetazoa" id="GBRI027849-PA"/>
    </source>
</evidence>
<evidence type="ECO:0000313" key="2">
    <source>
        <dbReference type="Proteomes" id="UP000091820"/>
    </source>
</evidence>
<dbReference type="Proteomes" id="UP000091820">
    <property type="component" value="Unassembled WGS sequence"/>
</dbReference>
<organism evidence="1 2">
    <name type="scientific">Glossina brevipalpis</name>
    <dbReference type="NCBI Taxonomy" id="37001"/>
    <lineage>
        <taxon>Eukaryota</taxon>
        <taxon>Metazoa</taxon>
        <taxon>Ecdysozoa</taxon>
        <taxon>Arthropoda</taxon>
        <taxon>Hexapoda</taxon>
        <taxon>Insecta</taxon>
        <taxon>Pterygota</taxon>
        <taxon>Neoptera</taxon>
        <taxon>Endopterygota</taxon>
        <taxon>Diptera</taxon>
        <taxon>Brachycera</taxon>
        <taxon>Muscomorpha</taxon>
        <taxon>Hippoboscoidea</taxon>
        <taxon>Glossinidae</taxon>
        <taxon>Glossina</taxon>
    </lineage>
</organism>
<name>A0A1A9WQ64_9MUSC</name>
<proteinExistence type="predicted"/>
<reference evidence="2" key="1">
    <citation type="submission" date="2014-03" db="EMBL/GenBank/DDBJ databases">
        <authorList>
            <person name="Aksoy S."/>
            <person name="Warren W."/>
            <person name="Wilson R.K."/>
        </authorList>
    </citation>
    <scope>NUCLEOTIDE SEQUENCE [LARGE SCALE GENOMIC DNA]</scope>
    <source>
        <strain evidence="2">IAEA</strain>
    </source>
</reference>
<sequence>MEMESDVMEFVVKIITLRAGIDGKSFLHFMCPDCVTYIQNVDKVLKAVYSTVEKNRVLLKEYKDECQIALKSNESKIGNMLDIFESKILAKLSKFENVIERSNVCDSKLQEAAESNVKGVKRLTELAGQMKSKSSFAEVVKIPLIKTSAPLIIIKNKQKCEVTKADLNKNVDPKKLNISGVRNRNNGVVVVDCCGDDEREKAKATIESTMPKDYEVKAPSKLNPRIKLTDLSFSYPNDDLVDKLRCQNPMLKDSLLRVVRSYAVSKNGSTHYSAVIETDCSSFTKILAVRRLRVGWDRCRAKAK</sequence>